<organism evidence="4 5">
    <name type="scientific">Nonomuraea zeae</name>
    <dbReference type="NCBI Taxonomy" id="1642303"/>
    <lineage>
        <taxon>Bacteria</taxon>
        <taxon>Bacillati</taxon>
        <taxon>Actinomycetota</taxon>
        <taxon>Actinomycetes</taxon>
        <taxon>Streptosporangiales</taxon>
        <taxon>Streptosporangiaceae</taxon>
        <taxon>Nonomuraea</taxon>
    </lineage>
</organism>
<gene>
    <name evidence="4" type="ORF">ETD85_23860</name>
</gene>
<dbReference type="RefSeq" id="WP_138691998.1">
    <property type="nucleotide sequence ID" value="NZ_JBHSAZ010000107.1"/>
</dbReference>
<evidence type="ECO:0000256" key="2">
    <source>
        <dbReference type="RuleBase" id="RU003749"/>
    </source>
</evidence>
<dbReference type="EMBL" id="VCKX01000074">
    <property type="protein sequence ID" value="TMR32084.1"/>
    <property type="molecule type" value="Genomic_DNA"/>
</dbReference>
<dbReference type="PANTHER" id="PTHR33495">
    <property type="entry name" value="ANTI-SIGMA FACTOR ANTAGONIST TM_1081-RELATED-RELATED"/>
    <property type="match status" value="1"/>
</dbReference>
<name>A0A5S4GHT7_9ACTN</name>
<sequence length="116" mass="12143">MSVVNTVPSGEATTTVPPGRATTAARTVVHLSGDVDIFTTARLRRRLINTLTASTGLLVLDLSRVTFCGSGGLGVLIGVQSRAKALGITLALTSLPPHMTRLLRISGLDHRFPIVA</sequence>
<comment type="similarity">
    <text evidence="1 2">Belongs to the anti-sigma-factor antagonist family.</text>
</comment>
<evidence type="ECO:0000256" key="1">
    <source>
        <dbReference type="ARBA" id="ARBA00009013"/>
    </source>
</evidence>
<evidence type="ECO:0000313" key="5">
    <source>
        <dbReference type="Proteomes" id="UP000306628"/>
    </source>
</evidence>
<evidence type="ECO:0000313" key="4">
    <source>
        <dbReference type="EMBL" id="TMR32084.1"/>
    </source>
</evidence>
<reference evidence="4 5" key="1">
    <citation type="submission" date="2019-05" db="EMBL/GenBank/DDBJ databases">
        <title>Draft genome sequence of Nonomuraea zeae DSM 100528.</title>
        <authorList>
            <person name="Saricaoglu S."/>
            <person name="Isik K."/>
        </authorList>
    </citation>
    <scope>NUCLEOTIDE SEQUENCE [LARGE SCALE GENOMIC DNA]</scope>
    <source>
        <strain evidence="4 5">DSM 100528</strain>
    </source>
</reference>
<dbReference type="Gene3D" id="3.30.750.24">
    <property type="entry name" value="STAS domain"/>
    <property type="match status" value="1"/>
</dbReference>
<proteinExistence type="inferred from homology"/>
<dbReference type="Pfam" id="PF13466">
    <property type="entry name" value="STAS_2"/>
    <property type="match status" value="1"/>
</dbReference>
<dbReference type="InterPro" id="IPR002645">
    <property type="entry name" value="STAS_dom"/>
</dbReference>
<dbReference type="GO" id="GO:0043856">
    <property type="term" value="F:anti-sigma factor antagonist activity"/>
    <property type="evidence" value="ECO:0007669"/>
    <property type="project" value="InterPro"/>
</dbReference>
<keyword evidence="5" id="KW-1185">Reference proteome</keyword>
<dbReference type="InterPro" id="IPR036513">
    <property type="entry name" value="STAS_dom_sf"/>
</dbReference>
<dbReference type="NCBIfam" id="TIGR00377">
    <property type="entry name" value="ant_ant_sig"/>
    <property type="match status" value="1"/>
</dbReference>
<accession>A0A5S4GHT7</accession>
<evidence type="ECO:0000259" key="3">
    <source>
        <dbReference type="PROSITE" id="PS50801"/>
    </source>
</evidence>
<dbReference type="OrthoDB" id="3294096at2"/>
<dbReference type="InterPro" id="IPR058548">
    <property type="entry name" value="MlaB-like_STAS"/>
</dbReference>
<comment type="caution">
    <text evidence="4">The sequence shown here is derived from an EMBL/GenBank/DDBJ whole genome shotgun (WGS) entry which is preliminary data.</text>
</comment>
<dbReference type="AlphaFoldDB" id="A0A5S4GHT7"/>
<dbReference type="SUPFAM" id="SSF52091">
    <property type="entry name" value="SpoIIaa-like"/>
    <property type="match status" value="1"/>
</dbReference>
<dbReference type="InterPro" id="IPR003658">
    <property type="entry name" value="Anti-sigma_ant"/>
</dbReference>
<feature type="domain" description="STAS" evidence="3">
    <location>
        <begin position="28"/>
        <end position="116"/>
    </location>
</feature>
<protein>
    <recommendedName>
        <fullName evidence="2">Anti-sigma factor antagonist</fullName>
    </recommendedName>
</protein>
<dbReference type="PANTHER" id="PTHR33495:SF2">
    <property type="entry name" value="ANTI-SIGMA FACTOR ANTAGONIST TM_1081-RELATED"/>
    <property type="match status" value="1"/>
</dbReference>
<dbReference type="CDD" id="cd07043">
    <property type="entry name" value="STAS_anti-anti-sigma_factors"/>
    <property type="match status" value="1"/>
</dbReference>
<dbReference type="Proteomes" id="UP000306628">
    <property type="component" value="Unassembled WGS sequence"/>
</dbReference>
<dbReference type="PROSITE" id="PS50801">
    <property type="entry name" value="STAS"/>
    <property type="match status" value="1"/>
</dbReference>